<evidence type="ECO:0000256" key="1">
    <source>
        <dbReference type="SAM" id="Coils"/>
    </source>
</evidence>
<proteinExistence type="predicted"/>
<dbReference type="Proteomes" id="UP001221558">
    <property type="component" value="Chromosome"/>
</dbReference>
<feature type="coiled-coil region" evidence="1">
    <location>
        <begin position="465"/>
        <end position="492"/>
    </location>
</feature>
<reference evidence="2 3" key="1">
    <citation type="submission" date="2023-02" db="EMBL/GenBank/DDBJ databases">
        <title>Genome sequence of Sphingobacterium sp. KACC 22765.</title>
        <authorList>
            <person name="Kim S."/>
            <person name="Heo J."/>
            <person name="Kwon S.-W."/>
        </authorList>
    </citation>
    <scope>NUCLEOTIDE SEQUENCE [LARGE SCALE GENOMIC DNA]</scope>
    <source>
        <strain evidence="2 3">KACC 22765</strain>
    </source>
</reference>
<protein>
    <recommendedName>
        <fullName evidence="4">DNA repair protein</fullName>
    </recommendedName>
</protein>
<dbReference type="EMBL" id="CP117880">
    <property type="protein sequence ID" value="WDF70368.1"/>
    <property type="molecule type" value="Genomic_DNA"/>
</dbReference>
<dbReference type="RefSeq" id="WP_274269077.1">
    <property type="nucleotide sequence ID" value="NZ_CP117880.1"/>
</dbReference>
<dbReference type="InterPro" id="IPR027417">
    <property type="entry name" value="P-loop_NTPase"/>
</dbReference>
<dbReference type="Gene3D" id="3.40.50.300">
    <property type="entry name" value="P-loop containing nucleotide triphosphate hydrolases"/>
    <property type="match status" value="1"/>
</dbReference>
<evidence type="ECO:0000313" key="3">
    <source>
        <dbReference type="Proteomes" id="UP001221558"/>
    </source>
</evidence>
<accession>A0ABY7WLA2</accession>
<feature type="coiled-coil region" evidence="1">
    <location>
        <begin position="570"/>
        <end position="604"/>
    </location>
</feature>
<evidence type="ECO:0000313" key="2">
    <source>
        <dbReference type="EMBL" id="WDF70368.1"/>
    </source>
</evidence>
<gene>
    <name evidence="2" type="ORF">PQ465_08310</name>
</gene>
<keyword evidence="1" id="KW-0175">Coiled coil</keyword>
<dbReference type="NCBIfam" id="NF045780">
    <property type="entry name" value="TrlF_fam_ATP"/>
    <property type="match status" value="1"/>
</dbReference>
<organism evidence="2 3">
    <name type="scientific">Sphingobacterium oryzagri</name>
    <dbReference type="NCBI Taxonomy" id="3025669"/>
    <lineage>
        <taxon>Bacteria</taxon>
        <taxon>Pseudomonadati</taxon>
        <taxon>Bacteroidota</taxon>
        <taxon>Sphingobacteriia</taxon>
        <taxon>Sphingobacteriales</taxon>
        <taxon>Sphingobacteriaceae</taxon>
        <taxon>Sphingobacterium</taxon>
    </lineage>
</organism>
<name>A0ABY7WLA2_9SPHI</name>
<keyword evidence="3" id="KW-1185">Reference proteome</keyword>
<dbReference type="InterPro" id="IPR054787">
    <property type="entry name" value="TrlF_ATPase"/>
</dbReference>
<dbReference type="SUPFAM" id="SSF52540">
    <property type="entry name" value="P-loop containing nucleoside triphosphate hydrolases"/>
    <property type="match status" value="1"/>
</dbReference>
<evidence type="ECO:0008006" key="4">
    <source>
        <dbReference type="Google" id="ProtNLM"/>
    </source>
</evidence>
<sequence length="914" mass="104835">MSEHINKYHKGSEWRKWDLHFHAPSVYTCAKNDQYEGDDLNDKQNRFIDELKVVNDISVLGITDYFSLEAYKLVLSRIDELPQFDLILPNIELRITPVTTDNRKINLHIIPNTEVLSIDEIERFLYKFEFGPDKLTCKKEHLIQLGKKANPAYSEEEAFKKGLNEFAVSYDKFFEIYHGLSDKARENILIGVSNNSGDGASGIKDIQGIREIIYSGVHFIFSAQPNDRVYFLGNSVDSKELIRQKYGSLKPCLHGSDYHGSKDGKVICVPDLNRFCWIKADPNFEGLKQVIYEPEDRVLIQANKPEEKSGYQIIDHIEIVNNSIFNNQLNLNQNLTSIIGGRSSGKSILLGAVATKLKATRTIEFADADYQKYVESISDTIKVIWKDGQEENDREVEYFEQGYMHKIARDESQLNKIVNDILIQKGKEPLLDEYKRFVTDNTKSIASSVSDYFSLIRDIEEKENKARDKGDKKGIEDEIAKLKEELQKLSVTSITDEEKTHYEDVKSSILNFNERIKLIDREVPLIENLRTISIISDNIDYELTSLTKAVKERLSTHLISIKAEAQKKWKDELESLIALAKKRNEEAIQEIAELEKDVVYLKVLRAYKNNSQLSEYEDKIKIQTDKLFEINNLLSEISNLKTQASETKSKIIEAHKSFYNKITKLLPNLSDYQDGLAINAKYKFEGEHYKGLLNAALNLQGFANRDLAEYQYDEFAGFEKHQLDLFEKLENKKLTLKGGYDGQSLASALLSTNFFSLSYDIVYEGDDFKKMSDGKKAFVVLKLLLDFSDKNCPILIDQPEDDLDNRAIYNNLVLYLRNKKKLRQVIVATHNPNIVVGADSELVICANQHGEKNLNNGSKKFQYVSGSLEHTLPRVDKEDEIILENQGTREHVCEVLEGGNIAFKLREKKYSIKE</sequence>